<dbReference type="InterPro" id="IPR002401">
    <property type="entry name" value="Cyt_P450_E_grp-I"/>
</dbReference>
<dbReference type="AlphaFoldDB" id="A0A9P0AYT9"/>
<reference evidence="16" key="1">
    <citation type="submission" date="2021-12" db="EMBL/GenBank/DDBJ databases">
        <authorList>
            <person name="King R."/>
        </authorList>
    </citation>
    <scope>NUCLEOTIDE SEQUENCE</scope>
</reference>
<gene>
    <name evidence="16" type="ORF">MELIAE_LOCUS5463</name>
</gene>
<evidence type="ECO:0000256" key="14">
    <source>
        <dbReference type="PIRSR" id="PIRSR602401-1"/>
    </source>
</evidence>
<dbReference type="Pfam" id="PF00067">
    <property type="entry name" value="p450"/>
    <property type="match status" value="1"/>
</dbReference>
<evidence type="ECO:0000256" key="12">
    <source>
        <dbReference type="ARBA" id="ARBA00023033"/>
    </source>
</evidence>
<comment type="cofactor">
    <cofactor evidence="1 14">
        <name>heme</name>
        <dbReference type="ChEBI" id="CHEBI:30413"/>
    </cofactor>
</comment>
<proteinExistence type="inferred from homology"/>
<dbReference type="SUPFAM" id="SSF48264">
    <property type="entry name" value="Cytochrome P450"/>
    <property type="match status" value="1"/>
</dbReference>
<dbReference type="GO" id="GO:0005789">
    <property type="term" value="C:endoplasmic reticulum membrane"/>
    <property type="evidence" value="ECO:0007669"/>
    <property type="project" value="UniProtKB-SubCell"/>
</dbReference>
<dbReference type="InterPro" id="IPR017972">
    <property type="entry name" value="Cyt_P450_CS"/>
</dbReference>
<evidence type="ECO:0000313" key="17">
    <source>
        <dbReference type="Proteomes" id="UP001154078"/>
    </source>
</evidence>
<dbReference type="GO" id="GO:0020037">
    <property type="term" value="F:heme binding"/>
    <property type="evidence" value="ECO:0007669"/>
    <property type="project" value="InterPro"/>
</dbReference>
<evidence type="ECO:0000256" key="9">
    <source>
        <dbReference type="ARBA" id="ARBA00022848"/>
    </source>
</evidence>
<evidence type="ECO:0000256" key="7">
    <source>
        <dbReference type="ARBA" id="ARBA00022723"/>
    </source>
</evidence>
<dbReference type="GO" id="GO:0005506">
    <property type="term" value="F:iron ion binding"/>
    <property type="evidence" value="ECO:0007669"/>
    <property type="project" value="InterPro"/>
</dbReference>
<dbReference type="Proteomes" id="UP001154078">
    <property type="component" value="Chromosome 3"/>
</dbReference>
<dbReference type="PROSITE" id="PS00086">
    <property type="entry name" value="CYTOCHROME_P450"/>
    <property type="match status" value="1"/>
</dbReference>
<dbReference type="PANTHER" id="PTHR24291:SF189">
    <property type="entry name" value="CYTOCHROME P450 4C3-RELATED"/>
    <property type="match status" value="1"/>
</dbReference>
<protein>
    <recommendedName>
        <fullName evidence="18">Cytochrome P450</fullName>
    </recommendedName>
</protein>
<sequence>MLDLILVAWLSICAFYLWSDRRRIYLSFKIPGPTISETVNMLINTKLEDIYQEALNLYGKFPKICKIWTGPKLFVVVNDADNLHKILTSPSLSNKKFPYDFLRTIYGDGLITSSGLKHTIQRKQADPMFTLKAVEGYYSKLTKHTNVFIEKMGSKVDGPSFEVMDYLSEHLCNQTLDIIVGIDNNFENVQLEAPFTYELIKQIVHYFALRLQNFLHYPDFIYKLTKNYSEVIKLKEISNRWYSVLRKEKLPPILEKLKREKLTGVEEEDETMYERMIRNHMAYPKQLTEKDIEHQIYTLIAANQDTTVIATTMAVMMLGTHPKIQEKALNEIQSVVGDSSDITISDVHKFIYLEMCIKETLRLFPGAVYITRYVQTEFNLDEWVIPADCTLVLSIIKPHLSEEHWEKPKEFYPEHFLPEATSKRHPNAYFPFSLGPRRCIATTYAFVNMKLLLARILQNYLITSDLKFSELKFQYRISVTCTSGHMIKLTSRKRQ</sequence>
<keyword evidence="8" id="KW-0256">Endoplasmic reticulum</keyword>
<keyword evidence="9" id="KW-0492">Microsome</keyword>
<evidence type="ECO:0008006" key="18">
    <source>
        <dbReference type="Google" id="ProtNLM"/>
    </source>
</evidence>
<dbReference type="OrthoDB" id="1470350at2759"/>
<evidence type="ECO:0000256" key="11">
    <source>
        <dbReference type="ARBA" id="ARBA00023004"/>
    </source>
</evidence>
<evidence type="ECO:0000256" key="6">
    <source>
        <dbReference type="ARBA" id="ARBA00022617"/>
    </source>
</evidence>
<keyword evidence="10 15" id="KW-0560">Oxidoreductase</keyword>
<accession>A0A9P0AYT9</accession>
<keyword evidence="12 15" id="KW-0503">Monooxygenase</keyword>
<dbReference type="InterPro" id="IPR036396">
    <property type="entry name" value="Cyt_P450_sf"/>
</dbReference>
<dbReference type="InterPro" id="IPR001128">
    <property type="entry name" value="Cyt_P450"/>
</dbReference>
<dbReference type="EMBL" id="OV121134">
    <property type="protein sequence ID" value="CAH0553476.1"/>
    <property type="molecule type" value="Genomic_DNA"/>
</dbReference>
<evidence type="ECO:0000256" key="3">
    <source>
        <dbReference type="ARBA" id="ARBA00004174"/>
    </source>
</evidence>
<feature type="binding site" description="axial binding residue" evidence="14">
    <location>
        <position position="439"/>
    </location>
    <ligand>
        <name>heme</name>
        <dbReference type="ChEBI" id="CHEBI:30413"/>
    </ligand>
    <ligandPart>
        <name>Fe</name>
        <dbReference type="ChEBI" id="CHEBI:18248"/>
    </ligandPart>
</feature>
<keyword evidence="6 14" id="KW-0349">Heme</keyword>
<keyword evidence="13" id="KW-0472">Membrane</keyword>
<dbReference type="PANTHER" id="PTHR24291">
    <property type="entry name" value="CYTOCHROME P450 FAMILY 4"/>
    <property type="match status" value="1"/>
</dbReference>
<organism evidence="16 17">
    <name type="scientific">Brassicogethes aeneus</name>
    <name type="common">Rape pollen beetle</name>
    <name type="synonym">Meligethes aeneus</name>
    <dbReference type="NCBI Taxonomy" id="1431903"/>
    <lineage>
        <taxon>Eukaryota</taxon>
        <taxon>Metazoa</taxon>
        <taxon>Ecdysozoa</taxon>
        <taxon>Arthropoda</taxon>
        <taxon>Hexapoda</taxon>
        <taxon>Insecta</taxon>
        <taxon>Pterygota</taxon>
        <taxon>Neoptera</taxon>
        <taxon>Endopterygota</taxon>
        <taxon>Coleoptera</taxon>
        <taxon>Polyphaga</taxon>
        <taxon>Cucujiformia</taxon>
        <taxon>Nitidulidae</taxon>
        <taxon>Meligethinae</taxon>
        <taxon>Brassicogethes</taxon>
    </lineage>
</organism>
<keyword evidence="7 14" id="KW-0479">Metal-binding</keyword>
<dbReference type="GO" id="GO:0016705">
    <property type="term" value="F:oxidoreductase activity, acting on paired donors, with incorporation or reduction of molecular oxygen"/>
    <property type="evidence" value="ECO:0007669"/>
    <property type="project" value="InterPro"/>
</dbReference>
<evidence type="ECO:0000313" key="16">
    <source>
        <dbReference type="EMBL" id="CAH0553476.1"/>
    </source>
</evidence>
<evidence type="ECO:0000256" key="2">
    <source>
        <dbReference type="ARBA" id="ARBA00003690"/>
    </source>
</evidence>
<comment type="similarity">
    <text evidence="5 15">Belongs to the cytochrome P450 family.</text>
</comment>
<dbReference type="Gene3D" id="1.10.630.10">
    <property type="entry name" value="Cytochrome P450"/>
    <property type="match status" value="1"/>
</dbReference>
<evidence type="ECO:0000256" key="1">
    <source>
        <dbReference type="ARBA" id="ARBA00001971"/>
    </source>
</evidence>
<evidence type="ECO:0000256" key="13">
    <source>
        <dbReference type="ARBA" id="ARBA00023136"/>
    </source>
</evidence>
<dbReference type="InterPro" id="IPR050196">
    <property type="entry name" value="Cytochrome_P450_Monoox"/>
</dbReference>
<evidence type="ECO:0000256" key="8">
    <source>
        <dbReference type="ARBA" id="ARBA00022824"/>
    </source>
</evidence>
<comment type="subcellular location">
    <subcellularLocation>
        <location evidence="4">Endoplasmic reticulum membrane</location>
        <topology evidence="4">Peripheral membrane protein</topology>
    </subcellularLocation>
    <subcellularLocation>
        <location evidence="3">Microsome membrane</location>
        <topology evidence="3">Peripheral membrane protein</topology>
    </subcellularLocation>
</comment>
<comment type="function">
    <text evidence="2">May be involved in the metabolism of insect hormones and in the breakdown of synthetic insecticides.</text>
</comment>
<evidence type="ECO:0000256" key="15">
    <source>
        <dbReference type="RuleBase" id="RU000461"/>
    </source>
</evidence>
<dbReference type="PRINTS" id="PR00463">
    <property type="entry name" value="EP450I"/>
</dbReference>
<keyword evidence="11 14" id="KW-0408">Iron</keyword>
<keyword evidence="17" id="KW-1185">Reference proteome</keyword>
<evidence type="ECO:0000256" key="4">
    <source>
        <dbReference type="ARBA" id="ARBA00004406"/>
    </source>
</evidence>
<dbReference type="GO" id="GO:0004497">
    <property type="term" value="F:monooxygenase activity"/>
    <property type="evidence" value="ECO:0007669"/>
    <property type="project" value="UniProtKB-KW"/>
</dbReference>
<evidence type="ECO:0000256" key="5">
    <source>
        <dbReference type="ARBA" id="ARBA00010617"/>
    </source>
</evidence>
<name>A0A9P0AYT9_BRAAE</name>
<evidence type="ECO:0000256" key="10">
    <source>
        <dbReference type="ARBA" id="ARBA00023002"/>
    </source>
</evidence>